<dbReference type="PANTHER" id="PTHR48187:SF2">
    <property type="entry name" value="LD21810P"/>
    <property type="match status" value="1"/>
</dbReference>
<dbReference type="InterPro" id="IPR027417">
    <property type="entry name" value="P-loop_NTPase"/>
</dbReference>
<name>A0A9P8L3S7_9PEZI</name>
<feature type="compositionally biased region" description="Basic and acidic residues" evidence="1">
    <location>
        <begin position="1520"/>
        <end position="1535"/>
    </location>
</feature>
<feature type="region of interest" description="Disordered" evidence="1">
    <location>
        <begin position="1063"/>
        <end position="1096"/>
    </location>
</feature>
<feature type="compositionally biased region" description="Pro residues" evidence="1">
    <location>
        <begin position="1169"/>
        <end position="1184"/>
    </location>
</feature>
<evidence type="ECO:0008006" key="4">
    <source>
        <dbReference type="Google" id="ProtNLM"/>
    </source>
</evidence>
<comment type="caution">
    <text evidence="2">The sequence shown here is derived from an EMBL/GenBank/DDBJ whole genome shotgun (WGS) entry which is preliminary data.</text>
</comment>
<dbReference type="Proteomes" id="UP000698800">
    <property type="component" value="Unassembled WGS sequence"/>
</dbReference>
<dbReference type="PANTHER" id="PTHR48187">
    <property type="entry name" value="LD21810P"/>
    <property type="match status" value="1"/>
</dbReference>
<evidence type="ECO:0000313" key="2">
    <source>
        <dbReference type="EMBL" id="KAH0542388.1"/>
    </source>
</evidence>
<dbReference type="SUPFAM" id="SSF53474">
    <property type="entry name" value="alpha/beta-Hydrolases"/>
    <property type="match status" value="1"/>
</dbReference>
<evidence type="ECO:0000256" key="1">
    <source>
        <dbReference type="SAM" id="MobiDB-lite"/>
    </source>
</evidence>
<proteinExistence type="predicted"/>
<sequence length="1543" mass="170871">MNIFRRTPRPAEVPATEEPIEVNRYGISEVYCSETTPEVDIVFVHGLNGHPFNTWTGRKTKTFWPMQLLPKDLLKREGSVRILVYGYNADVYAFGGGSNKTSSDKIHNHAQTLVQTLCANRALENATERPIVFVCHSLGGIVVKRALQYSKSITEMKIEHLRSIYVSTCGILFLGTPHTGADPAKWGETLHNIGSVTLLSGVIKTEPALIKALQTNAETLQNINLEFMTFQKRYNMFFFHETLKMRIGIMEKYVVDEPSAAPIVDGAEYAGIEASHTDMCKFDSKNTPGYFLVAEAIQRYANKDALAQVRTRWLDDKKWLQAARIAQVNEMVRSACEPHQPRVFPGALADMIANENEPNARQPSPHIGAQQHQQQQHQLIAQEPHNQPVDHPTLATEHPPLKDPNPDDPLFVVPPDFSPNSLFVGMETELKELNKLLFDVNKRAEGTACVLLWCLAGGGKTHLARQYVYTEKHRFRGGVFWVTAKSLEELIDGFWHIAQKAALKGLRDPRGYTSQHEIDAFIEPVKDWFESREEWLLVFDGISIEDDSDLVDLRRFIPNRQNSSIIYTSVDRTLARKHLLLNPVALKVEQLKALDAQDLLLKELAPTRLEQADKSNAIELVQKMQYLPLMIHAAARYMRTTGLPLKLYLKSYSKGKMEVLQPYQRIFETLTNEYVEAANLINILCFFGQHIPVEMLQLGIRVMDQSTYPVKMREQGHEDLNKTIGVLIKFALVDRNDPDDSECSSPNHQEHNQHDTLKIHSVVQDFACGFLQDSKYKWLNRAIKVFCYSYSEADSRIRGKKGIGRVSDYHQYKIHGLRLSKHIHRSEKEHRELDSARFELEKTMASIKSEIQRRTPSSSQDLICRSDGEPFQVSIFDRSSSASSMGPETPSRGVSTASTWGLEIDKMESPTGIVLGLPPHPEIRYGSSPRLSQFQMDDGGYMSDRDEPGRSHNTTPTVTQTTPRLGATSGQDDGWQLVTGGRAKAGGSNGGRPVPHRTISERNQRRYRDRLGAWRNIAPTAVVDPRVHKAIAQGSLSTRPAVAKIGSVTGNSAAQIALSMAFQSASPPGSSHGGRTIGQKQSSDHSTASATIHGTNAKPTSYAEAVVGAALSDMRRGLSDTGSTSTAMRRDQSGESTKGHNPQHTPPMGSSPPNHLLTQSAPPLSAGLPLPPHSPSYRPSPIPSPGLRYANTVHRSDPTLQSLPGLGSYANGGYYVDSFGQLRPYGRNPLPLPYEQIAIPAKRPVPQDFRNHGRFDTQYPLYYSPSSPPHAHPHTPIAFGSDPNDVPMSGLLPTGYTSQPMSRHVSQQSADMTRSVADSEPARFPPMLSPPPHKLGLVPSGERDRHFDGSPVRKSPKYALAEPNSGNISPVNGPSDRAFADDNALAQVGKWAESPPSPPPALGEYGRHSSERNSGPGLGINIGGQIVQFGDAASVDVEAKSAQLRQQAEQQRFENGYYRQNLSPAYRNAPPYPYHNLMPRTTSDVASMPGLLDTRLRGVSAPGQPPLTPSFLPDFPDEGVEMRDSKSSGRRRTEDEAAQPAGR</sequence>
<feature type="region of interest" description="Disordered" evidence="1">
    <location>
        <begin position="919"/>
        <end position="1005"/>
    </location>
</feature>
<feature type="region of interest" description="Disordered" evidence="1">
    <location>
        <begin position="1340"/>
        <end position="1419"/>
    </location>
</feature>
<organism evidence="2 3">
    <name type="scientific">Glutinoglossum americanum</name>
    <dbReference type="NCBI Taxonomy" id="1670608"/>
    <lineage>
        <taxon>Eukaryota</taxon>
        <taxon>Fungi</taxon>
        <taxon>Dikarya</taxon>
        <taxon>Ascomycota</taxon>
        <taxon>Pezizomycotina</taxon>
        <taxon>Geoglossomycetes</taxon>
        <taxon>Geoglossales</taxon>
        <taxon>Geoglossaceae</taxon>
        <taxon>Glutinoglossum</taxon>
    </lineage>
</organism>
<feature type="compositionally biased region" description="Low complexity" evidence="1">
    <location>
        <begin position="954"/>
        <end position="963"/>
    </location>
</feature>
<keyword evidence="3" id="KW-1185">Reference proteome</keyword>
<dbReference type="SUPFAM" id="SSF52540">
    <property type="entry name" value="P-loop containing nucleoside triphosphate hydrolases"/>
    <property type="match status" value="1"/>
</dbReference>
<feature type="compositionally biased region" description="Polar residues" evidence="1">
    <location>
        <begin position="1134"/>
        <end position="1143"/>
    </location>
</feature>
<dbReference type="InterPro" id="IPR029058">
    <property type="entry name" value="AB_hydrolase_fold"/>
</dbReference>
<accession>A0A9P8L3S7</accession>
<gene>
    <name evidence="2" type="ORF">FGG08_003233</name>
</gene>
<dbReference type="Gene3D" id="3.40.50.1820">
    <property type="entry name" value="alpha/beta hydrolase"/>
    <property type="match status" value="1"/>
</dbReference>
<evidence type="ECO:0000313" key="3">
    <source>
        <dbReference type="Proteomes" id="UP000698800"/>
    </source>
</evidence>
<reference evidence="2" key="1">
    <citation type="submission" date="2021-03" db="EMBL/GenBank/DDBJ databases">
        <title>Comparative genomics and phylogenomic investigation of the class Geoglossomycetes provide insights into ecological specialization and systematics.</title>
        <authorList>
            <person name="Melie T."/>
            <person name="Pirro S."/>
            <person name="Miller A.N."/>
            <person name="Quandt A."/>
        </authorList>
    </citation>
    <scope>NUCLEOTIDE SEQUENCE</scope>
    <source>
        <strain evidence="2">GBOQ0MN5Z8</strain>
    </source>
</reference>
<dbReference type="Gene3D" id="3.40.50.300">
    <property type="entry name" value="P-loop containing nucleotide triphosphate hydrolases"/>
    <property type="match status" value="1"/>
</dbReference>
<feature type="region of interest" description="Disordered" evidence="1">
    <location>
        <begin position="1496"/>
        <end position="1543"/>
    </location>
</feature>
<feature type="compositionally biased region" description="Polar residues" evidence="1">
    <location>
        <begin position="1078"/>
        <end position="1096"/>
    </location>
</feature>
<feature type="region of interest" description="Disordered" evidence="1">
    <location>
        <begin position="1115"/>
        <end position="1192"/>
    </location>
</feature>
<protein>
    <recommendedName>
        <fullName evidence="4">NB-ARC domain-containing protein</fullName>
    </recommendedName>
</protein>
<dbReference type="OrthoDB" id="5086500at2759"/>
<dbReference type="EMBL" id="JAGHQL010000055">
    <property type="protein sequence ID" value="KAH0542388.1"/>
    <property type="molecule type" value="Genomic_DNA"/>
</dbReference>